<dbReference type="InterPro" id="IPR004193">
    <property type="entry name" value="Glyco_hydro_13_N"/>
</dbReference>
<dbReference type="PANTHER" id="PTHR43651:SF3">
    <property type="entry name" value="1,4-ALPHA-GLUCAN-BRANCHING ENZYME"/>
    <property type="match status" value="1"/>
</dbReference>
<dbReference type="PANTHER" id="PTHR43651">
    <property type="entry name" value="1,4-ALPHA-GLUCAN-BRANCHING ENZYME"/>
    <property type="match status" value="1"/>
</dbReference>
<dbReference type="InterPro" id="IPR006048">
    <property type="entry name" value="A-amylase/branching_C"/>
</dbReference>
<keyword evidence="4" id="KW-0328">Glycosyltransferase</keyword>
<dbReference type="InterPro" id="IPR014756">
    <property type="entry name" value="Ig_E-set"/>
</dbReference>
<dbReference type="Gene3D" id="3.20.20.80">
    <property type="entry name" value="Glycosidases"/>
    <property type="match status" value="1"/>
</dbReference>
<dbReference type="Gene3D" id="2.60.40.1180">
    <property type="entry name" value="Golgi alpha-mannosidase II"/>
    <property type="match status" value="1"/>
</dbReference>
<dbReference type="SUPFAM" id="SSF81296">
    <property type="entry name" value="E set domains"/>
    <property type="match status" value="1"/>
</dbReference>
<dbReference type="InterPro" id="IPR006047">
    <property type="entry name" value="GH13_cat_dom"/>
</dbReference>
<gene>
    <name evidence="8" type="primary">LOC106813926</name>
</gene>
<dbReference type="InterPro" id="IPR017853">
    <property type="entry name" value="GH"/>
</dbReference>
<dbReference type="InterPro" id="IPR013780">
    <property type="entry name" value="Glyco_hydro_b"/>
</dbReference>
<comment type="catalytic activity">
    <reaction evidence="1">
        <text>Transfers a segment of a (1-&gt;4)-alpha-D-glucan chain to a primary hydroxy group in a similar glucan chain.</text>
        <dbReference type="EC" id="2.4.1.18"/>
    </reaction>
</comment>
<dbReference type="InterPro" id="IPR037439">
    <property type="entry name" value="Branching_enzy"/>
</dbReference>
<sequence length="695" mass="81508">MSIREIISSVDPEKVLMPELENHFRDDSYLRPYERELKRRYGCFTKVMKMMEDHEGGLDRFTKGYEYFGHHVTPENGVIWREWAPEAEGLFLRGDFNNWERVTHPFKKLEHGKWELYLPPNADGTCPLAHQSSLKVVVVTKHGELGDRNSPWATYLKHPDNNFQYHMVFWNPPQKYVFKHPHPARPDNMRIYECHVGIASSEGKVADYKNFQHNVLPKIKELGYNTIQIMAIMEHAYYASFGYQITGFYAESSRFGTPEELKEMIDAAHGMGIFVMLDIVHSHASKNVLDGLNQFDGSNTCFFHDGPRGVHDLWDSRCFDYAQWEVMRFLLSNLRWWVEEYYFDGFRFDGVTSMLYHSKGIAHGFSGHYDEYFGMVTDTESVLYMSIANYMLHKYYPFMVTVAEDVSGMPGMCRRVEEGGQGFDYRLGMSIPDMWIKILKEMKDDDWNMSQITHTLTNRRYSERTIAYVESHDQALVGDKTVAFWLMDKEMYTNMSVTSERTVIIDRGLALHKMLRLITHSLGGEAYLNFIGNEFGHPEWLDFPRAGNNSSYHYARRQFHLPADNNLRYKSLNRFDRDMNLTEEKYRWLIFKHQYISCHHEGDKVIVYDKQSKHGALVFVFNFHPTESYADYRIGVEQPGKYKIVLDTDAREYEGHGRLDHSVDFFTYPENWSGRMHSMKVYIPSRVGIVLAKCD</sequence>
<evidence type="ECO:0000259" key="6">
    <source>
        <dbReference type="SMART" id="SM00642"/>
    </source>
</evidence>
<accession>A0ABM1EN83</accession>
<dbReference type="SUPFAM" id="SSF51011">
    <property type="entry name" value="Glycosyl hydrolase domain"/>
    <property type="match status" value="1"/>
</dbReference>
<name>A0ABM1EN83_PRICU</name>
<reference evidence="8" key="1">
    <citation type="submission" date="2025-08" db="UniProtKB">
        <authorList>
            <consortium name="RefSeq"/>
        </authorList>
    </citation>
    <scope>IDENTIFICATION</scope>
</reference>
<dbReference type="Pfam" id="PF02922">
    <property type="entry name" value="CBM_48"/>
    <property type="match status" value="1"/>
</dbReference>
<dbReference type="Proteomes" id="UP000695022">
    <property type="component" value="Unplaced"/>
</dbReference>
<evidence type="ECO:0000256" key="1">
    <source>
        <dbReference type="ARBA" id="ARBA00000826"/>
    </source>
</evidence>
<protein>
    <recommendedName>
        <fullName evidence="3">1,4-alpha-glucan branching enzyme</fullName>
        <ecNumber evidence="3">2.4.1.18</ecNumber>
    </recommendedName>
</protein>
<evidence type="ECO:0000256" key="2">
    <source>
        <dbReference type="ARBA" id="ARBA00009000"/>
    </source>
</evidence>
<keyword evidence="5" id="KW-0808">Transferase</keyword>
<dbReference type="RefSeq" id="XP_014673654.1">
    <property type="nucleotide sequence ID" value="XM_014818168.1"/>
</dbReference>
<evidence type="ECO:0000313" key="7">
    <source>
        <dbReference type="Proteomes" id="UP000695022"/>
    </source>
</evidence>
<comment type="similarity">
    <text evidence="2">Belongs to the glycosyl hydrolase 13 family. GlgB subfamily.</text>
</comment>
<dbReference type="SUPFAM" id="SSF51445">
    <property type="entry name" value="(Trans)glycosidases"/>
    <property type="match status" value="1"/>
</dbReference>
<evidence type="ECO:0000313" key="8">
    <source>
        <dbReference type="RefSeq" id="XP_014673654.1"/>
    </source>
</evidence>
<dbReference type="GeneID" id="106813926"/>
<dbReference type="InterPro" id="IPR013783">
    <property type="entry name" value="Ig-like_fold"/>
</dbReference>
<organism evidence="7 8">
    <name type="scientific">Priapulus caudatus</name>
    <name type="common">Priapulid worm</name>
    <dbReference type="NCBI Taxonomy" id="37621"/>
    <lineage>
        <taxon>Eukaryota</taxon>
        <taxon>Metazoa</taxon>
        <taxon>Ecdysozoa</taxon>
        <taxon>Scalidophora</taxon>
        <taxon>Priapulida</taxon>
        <taxon>Priapulimorpha</taxon>
        <taxon>Priapulimorphida</taxon>
        <taxon>Priapulidae</taxon>
        <taxon>Priapulus</taxon>
    </lineage>
</organism>
<keyword evidence="7" id="KW-1185">Reference proteome</keyword>
<evidence type="ECO:0000256" key="5">
    <source>
        <dbReference type="ARBA" id="ARBA00022679"/>
    </source>
</evidence>
<dbReference type="CDD" id="cd11321">
    <property type="entry name" value="AmyAc_bac_euk_BE"/>
    <property type="match status" value="1"/>
</dbReference>
<dbReference type="EC" id="2.4.1.18" evidence="3"/>
<dbReference type="Pfam" id="PF02806">
    <property type="entry name" value="Alpha-amylase_C"/>
    <property type="match status" value="1"/>
</dbReference>
<evidence type="ECO:0000256" key="3">
    <source>
        <dbReference type="ARBA" id="ARBA00012541"/>
    </source>
</evidence>
<evidence type="ECO:0000256" key="4">
    <source>
        <dbReference type="ARBA" id="ARBA00022676"/>
    </source>
</evidence>
<proteinExistence type="inferred from homology"/>
<feature type="domain" description="Glycosyl hydrolase family 13 catalytic" evidence="6">
    <location>
        <begin position="204"/>
        <end position="560"/>
    </location>
</feature>
<dbReference type="Pfam" id="PF00128">
    <property type="entry name" value="Alpha-amylase"/>
    <property type="match status" value="1"/>
</dbReference>
<dbReference type="SMART" id="SM00642">
    <property type="entry name" value="Aamy"/>
    <property type="match status" value="1"/>
</dbReference>
<dbReference type="Gene3D" id="2.60.40.10">
    <property type="entry name" value="Immunoglobulins"/>
    <property type="match status" value="1"/>
</dbReference>
<dbReference type="CDD" id="cd02854">
    <property type="entry name" value="E_set_GBE_euk_N"/>
    <property type="match status" value="1"/>
</dbReference>
<dbReference type="PIRSF" id="PIRSF000463">
    <property type="entry name" value="GlgB"/>
    <property type="match status" value="1"/>
</dbReference>